<dbReference type="EMBL" id="KN847494">
    <property type="protein sequence ID" value="KIW17522.1"/>
    <property type="molecule type" value="Genomic_DNA"/>
</dbReference>
<keyword evidence="9" id="KW-1185">Reference proteome</keyword>
<dbReference type="CDD" id="cd00067">
    <property type="entry name" value="GAL4"/>
    <property type="match status" value="1"/>
</dbReference>
<dbReference type="GO" id="GO:0008270">
    <property type="term" value="F:zinc ion binding"/>
    <property type="evidence" value="ECO:0007669"/>
    <property type="project" value="InterPro"/>
</dbReference>
<dbReference type="GO" id="GO:0005634">
    <property type="term" value="C:nucleus"/>
    <property type="evidence" value="ECO:0007669"/>
    <property type="project" value="TreeGrafter"/>
</dbReference>
<dbReference type="InterPro" id="IPR001138">
    <property type="entry name" value="Zn2Cys6_DnaBD"/>
</dbReference>
<feature type="domain" description="Zn(2)-C6 fungal-type" evidence="7">
    <location>
        <begin position="17"/>
        <end position="48"/>
    </location>
</feature>
<evidence type="ECO:0000256" key="1">
    <source>
        <dbReference type="ARBA" id="ARBA00022723"/>
    </source>
</evidence>
<dbReference type="PROSITE" id="PS50048">
    <property type="entry name" value="ZN2_CY6_FUNGAL_2"/>
    <property type="match status" value="1"/>
</dbReference>
<evidence type="ECO:0000313" key="9">
    <source>
        <dbReference type="Proteomes" id="UP000053328"/>
    </source>
</evidence>
<dbReference type="Pfam" id="PF04082">
    <property type="entry name" value="Fungal_trans"/>
    <property type="match status" value="1"/>
</dbReference>
<dbReference type="HOGENOM" id="CLU_010170_3_1_1"/>
<dbReference type="PROSITE" id="PS00463">
    <property type="entry name" value="ZN2_CY6_FUNGAL_1"/>
    <property type="match status" value="1"/>
</dbReference>
<keyword evidence="5" id="KW-0539">Nucleus</keyword>
<keyword evidence="2" id="KW-0805">Transcription regulation</keyword>
<dbReference type="GO" id="GO:0000435">
    <property type="term" value="P:positive regulation of transcription from RNA polymerase II promoter by galactose"/>
    <property type="evidence" value="ECO:0007669"/>
    <property type="project" value="TreeGrafter"/>
</dbReference>
<dbReference type="SMART" id="SM00066">
    <property type="entry name" value="GAL4"/>
    <property type="match status" value="1"/>
</dbReference>
<dbReference type="CDD" id="cd12148">
    <property type="entry name" value="fungal_TF_MHR"/>
    <property type="match status" value="1"/>
</dbReference>
<dbReference type="RefSeq" id="XP_016237738.1">
    <property type="nucleotide sequence ID" value="XM_016379061.1"/>
</dbReference>
<dbReference type="GO" id="GO:0006351">
    <property type="term" value="P:DNA-templated transcription"/>
    <property type="evidence" value="ECO:0007669"/>
    <property type="project" value="InterPro"/>
</dbReference>
<name>A0A0D1ZY35_9EURO</name>
<keyword evidence="4" id="KW-0804">Transcription</keyword>
<dbReference type="PANTHER" id="PTHR47424:SF9">
    <property type="entry name" value="TAH-2"/>
    <property type="match status" value="1"/>
</dbReference>
<dbReference type="OrthoDB" id="4064873at2759"/>
<dbReference type="Proteomes" id="UP000053328">
    <property type="component" value="Unassembled WGS sequence"/>
</dbReference>
<proteinExistence type="predicted"/>
<dbReference type="SUPFAM" id="SSF57701">
    <property type="entry name" value="Zn2/Cys6 DNA-binding domain"/>
    <property type="match status" value="1"/>
</dbReference>
<dbReference type="VEuPathDB" id="FungiDB:PV08_04716"/>
<gene>
    <name evidence="8" type="ORF">PV08_04716</name>
</gene>
<dbReference type="InterPro" id="IPR036864">
    <property type="entry name" value="Zn2-C6_fun-type_DNA-bd_sf"/>
</dbReference>
<evidence type="ECO:0000256" key="5">
    <source>
        <dbReference type="ARBA" id="ARBA00023242"/>
    </source>
</evidence>
<evidence type="ECO:0000256" key="4">
    <source>
        <dbReference type="ARBA" id="ARBA00023163"/>
    </source>
</evidence>
<organism evidence="8 9">
    <name type="scientific">Exophiala spinifera</name>
    <dbReference type="NCBI Taxonomy" id="91928"/>
    <lineage>
        <taxon>Eukaryota</taxon>
        <taxon>Fungi</taxon>
        <taxon>Dikarya</taxon>
        <taxon>Ascomycota</taxon>
        <taxon>Pezizomycotina</taxon>
        <taxon>Eurotiomycetes</taxon>
        <taxon>Chaetothyriomycetidae</taxon>
        <taxon>Chaetothyriales</taxon>
        <taxon>Herpotrichiellaceae</taxon>
        <taxon>Exophiala</taxon>
    </lineage>
</organism>
<sequence length="751" mass="82469">MPRPKVRPEDRQRAVKACIPCKSSKKRCDAQQPCSNCVRKRAAETCEYAESMVRPRGIHAHTARAASVQHSSTTAVAKGDHERDTSTKSPVEEEYQSPVSATGKRKRSPARGASTLRRLSGGRLLLNSRGEKVYVGGTASLSFLQFLRHTLKQQMGPSVFTDNDRRNVMLEVRSPEDTNAIFEEDESQKRALVEIYFAATNGFLDLFTRDEIEAYLTGATTPADGVHEYAPVALDLVVAIGGQCRALGPHDLRYAVRCFSRAQKAAMASALEDPCLDMVRCFLLMAFYMLGACRRNAAFMYVGIAAQASSALGLHVTEEYRHFTVAERSVRLRTLKSLRVLDVLVCSILGRTYSTPAVRIDSASFTGMHVQPAKPRDMALNASFGACELIAEIMYSLDGNISNPIDTPTAKRFLERLRSWSANLPLEIRRFETTGKEPLNSTDQECIIGSIHVSCVYYFAVMLVTRPFLINHLMARLPGASSKEAAQTRHFEDAARAQDSEAVNLAQACIDSAILMAQTCFDALQGGILLQNMCIMKAWVFAAGLVLGFSMFAQGESPFDMDESFNGAREVLKKLAEHSPQAEHYYDILIGFADAIQRHRQHLSREKRRASGKYVNRILSLDVNVNLGGGGGSNTKNNANISSAGSQATFSPGSILDLRDRDRDTVASSTNQMTDVEFAASATPADADVLPSSLAHAHADGQTPFQLLGTPHFPVDSGGFDFGLFGWDNFAMQISENFSFDNYEDTWGPAE</sequence>
<dbReference type="InterPro" id="IPR007219">
    <property type="entry name" value="XnlR_reg_dom"/>
</dbReference>
<dbReference type="AlphaFoldDB" id="A0A0D1ZY35"/>
<dbReference type="GO" id="GO:0000981">
    <property type="term" value="F:DNA-binding transcription factor activity, RNA polymerase II-specific"/>
    <property type="evidence" value="ECO:0007669"/>
    <property type="project" value="InterPro"/>
</dbReference>
<reference evidence="8 9" key="1">
    <citation type="submission" date="2015-01" db="EMBL/GenBank/DDBJ databases">
        <title>The Genome Sequence of Exophiala spinifera CBS89968.</title>
        <authorList>
            <consortium name="The Broad Institute Genomics Platform"/>
            <person name="Cuomo C."/>
            <person name="de Hoog S."/>
            <person name="Gorbushina A."/>
            <person name="Stielow B."/>
            <person name="Teixiera M."/>
            <person name="Abouelleil A."/>
            <person name="Chapman S.B."/>
            <person name="Priest M."/>
            <person name="Young S.K."/>
            <person name="Wortman J."/>
            <person name="Nusbaum C."/>
            <person name="Birren B."/>
        </authorList>
    </citation>
    <scope>NUCLEOTIDE SEQUENCE [LARGE SCALE GENOMIC DNA]</scope>
    <source>
        <strain evidence="8 9">CBS 89968</strain>
    </source>
</reference>
<feature type="region of interest" description="Disordered" evidence="6">
    <location>
        <begin position="62"/>
        <end position="116"/>
    </location>
</feature>
<dbReference type="GO" id="GO:0000978">
    <property type="term" value="F:RNA polymerase II cis-regulatory region sequence-specific DNA binding"/>
    <property type="evidence" value="ECO:0007669"/>
    <property type="project" value="TreeGrafter"/>
</dbReference>
<dbReference type="InterPro" id="IPR051127">
    <property type="entry name" value="Fungal_SecMet_Regulators"/>
</dbReference>
<protein>
    <recommendedName>
        <fullName evidence="7">Zn(2)-C6 fungal-type domain-containing protein</fullName>
    </recommendedName>
</protein>
<dbReference type="Pfam" id="PF00172">
    <property type="entry name" value="Zn_clus"/>
    <property type="match status" value="1"/>
</dbReference>
<evidence type="ECO:0000256" key="6">
    <source>
        <dbReference type="SAM" id="MobiDB-lite"/>
    </source>
</evidence>
<evidence type="ECO:0000256" key="3">
    <source>
        <dbReference type="ARBA" id="ARBA00023125"/>
    </source>
</evidence>
<evidence type="ECO:0000259" key="7">
    <source>
        <dbReference type="PROSITE" id="PS50048"/>
    </source>
</evidence>
<keyword evidence="1" id="KW-0479">Metal-binding</keyword>
<accession>A0A0D1ZY35</accession>
<dbReference type="GeneID" id="27331799"/>
<dbReference type="Gene3D" id="4.10.240.10">
    <property type="entry name" value="Zn(2)-C6 fungal-type DNA-binding domain"/>
    <property type="match status" value="1"/>
</dbReference>
<evidence type="ECO:0000256" key="2">
    <source>
        <dbReference type="ARBA" id="ARBA00023015"/>
    </source>
</evidence>
<dbReference type="STRING" id="91928.A0A0D1ZY35"/>
<evidence type="ECO:0000313" key="8">
    <source>
        <dbReference type="EMBL" id="KIW17522.1"/>
    </source>
</evidence>
<dbReference type="PANTHER" id="PTHR47424">
    <property type="entry name" value="REGULATORY PROTEIN GAL4"/>
    <property type="match status" value="1"/>
</dbReference>
<keyword evidence="3" id="KW-0238">DNA-binding</keyword>